<name>A0A9N7VLC6_PLEPL</name>
<dbReference type="AlphaFoldDB" id="A0A9N7VLC6"/>
<evidence type="ECO:0000313" key="3">
    <source>
        <dbReference type="Proteomes" id="UP001153269"/>
    </source>
</evidence>
<feature type="compositionally biased region" description="Low complexity" evidence="1">
    <location>
        <begin position="164"/>
        <end position="177"/>
    </location>
</feature>
<protein>
    <submittedName>
        <fullName evidence="2">Uncharacterized protein</fullName>
    </submittedName>
</protein>
<evidence type="ECO:0000256" key="1">
    <source>
        <dbReference type="SAM" id="MobiDB-lite"/>
    </source>
</evidence>
<dbReference type="Proteomes" id="UP001153269">
    <property type="component" value="Unassembled WGS sequence"/>
</dbReference>
<accession>A0A9N7VLC6</accession>
<comment type="caution">
    <text evidence="2">The sequence shown here is derived from an EMBL/GenBank/DDBJ whole genome shotgun (WGS) entry which is preliminary data.</text>
</comment>
<feature type="region of interest" description="Disordered" evidence="1">
    <location>
        <begin position="154"/>
        <end position="186"/>
    </location>
</feature>
<proteinExistence type="predicted"/>
<keyword evidence="3" id="KW-1185">Reference proteome</keyword>
<dbReference type="EMBL" id="CADEAL010004125">
    <property type="protein sequence ID" value="CAB1452374.1"/>
    <property type="molecule type" value="Genomic_DNA"/>
</dbReference>
<gene>
    <name evidence="2" type="ORF">PLEPLA_LOCUS40114</name>
</gene>
<sequence length="186" mass="19908">MPETSQDPIMACMTLTFIGPKVLKWPLVAVWANDGDAVFIREYTLIRRDHLPEEPLHDVSQRPEDPGEQLSRRFRVSGVRSNWGWASGAKGQSGRQSGAALGDWGSSGSQTGKPIAQLHADLAAVFCMSRQGELEYGGGASLLSSVSRWDAVDDGVMGGEGEESQGSSSLSGRSLSGKCGRKDGHF</sequence>
<evidence type="ECO:0000313" key="2">
    <source>
        <dbReference type="EMBL" id="CAB1452374.1"/>
    </source>
</evidence>
<organism evidence="2 3">
    <name type="scientific">Pleuronectes platessa</name>
    <name type="common">European plaice</name>
    <dbReference type="NCBI Taxonomy" id="8262"/>
    <lineage>
        <taxon>Eukaryota</taxon>
        <taxon>Metazoa</taxon>
        <taxon>Chordata</taxon>
        <taxon>Craniata</taxon>
        <taxon>Vertebrata</taxon>
        <taxon>Euteleostomi</taxon>
        <taxon>Actinopterygii</taxon>
        <taxon>Neopterygii</taxon>
        <taxon>Teleostei</taxon>
        <taxon>Neoteleostei</taxon>
        <taxon>Acanthomorphata</taxon>
        <taxon>Carangaria</taxon>
        <taxon>Pleuronectiformes</taxon>
        <taxon>Pleuronectoidei</taxon>
        <taxon>Pleuronectidae</taxon>
        <taxon>Pleuronectes</taxon>
    </lineage>
</organism>
<reference evidence="2" key="1">
    <citation type="submission" date="2020-03" db="EMBL/GenBank/DDBJ databases">
        <authorList>
            <person name="Weist P."/>
        </authorList>
    </citation>
    <scope>NUCLEOTIDE SEQUENCE</scope>
</reference>
<feature type="region of interest" description="Disordered" evidence="1">
    <location>
        <begin position="85"/>
        <end position="112"/>
    </location>
</feature>